<name>Q74H40_GEOSL</name>
<dbReference type="EnsemblBacteria" id="AAR33388">
    <property type="protein sequence ID" value="AAR33388"/>
    <property type="gene ID" value="GSU0053"/>
</dbReference>
<dbReference type="InterPro" id="IPR013403">
    <property type="entry name" value="CRISPR-assoc_prot_Csb1/Cas7u"/>
</dbReference>
<dbReference type="Proteomes" id="UP000000577">
    <property type="component" value="Chromosome"/>
</dbReference>
<dbReference type="Pfam" id="PF09617">
    <property type="entry name" value="Cas_GSU0053"/>
    <property type="match status" value="1"/>
</dbReference>
<evidence type="ECO:0000313" key="2">
    <source>
        <dbReference type="Proteomes" id="UP000000577"/>
    </source>
</evidence>
<evidence type="ECO:0000313" key="1">
    <source>
        <dbReference type="EMBL" id="AAR33388.1"/>
    </source>
</evidence>
<dbReference type="CDD" id="cd09678">
    <property type="entry name" value="Csb1_I-U"/>
    <property type="match status" value="1"/>
</dbReference>
<organism evidence="1 2">
    <name type="scientific">Geobacter sulfurreducens (strain ATCC 51573 / DSM 12127 / PCA)</name>
    <dbReference type="NCBI Taxonomy" id="243231"/>
    <lineage>
        <taxon>Bacteria</taxon>
        <taxon>Pseudomonadati</taxon>
        <taxon>Thermodesulfobacteriota</taxon>
        <taxon>Desulfuromonadia</taxon>
        <taxon>Geobacterales</taxon>
        <taxon>Geobacteraceae</taxon>
        <taxon>Geobacter</taxon>
    </lineage>
</organism>
<dbReference type="InParanoid" id="Q74H40"/>
<keyword evidence="2" id="KW-1185">Reference proteome</keyword>
<accession>Q74H40</accession>
<proteinExistence type="predicted"/>
<dbReference type="NCBIfam" id="TIGR02570">
    <property type="entry name" value="cas7_GSU0053"/>
    <property type="match status" value="1"/>
</dbReference>
<dbReference type="OrthoDB" id="190628at2"/>
<protein>
    <submittedName>
        <fullName evidence="1">CRISPR-associated protein Csb1</fullName>
    </submittedName>
</protein>
<dbReference type="PATRIC" id="fig|243231.5.peg.53"/>
<dbReference type="AlphaFoldDB" id="Q74H40"/>
<dbReference type="RefSeq" id="WP_010940731.1">
    <property type="nucleotide sequence ID" value="NC_002939.5"/>
</dbReference>
<dbReference type="STRING" id="243231.GSU0053"/>
<dbReference type="KEGG" id="gsu:GSU0053"/>
<dbReference type="HOGENOM" id="CLU_849758_0_0_7"/>
<sequence>MNDLVQKYDHWLENSGPAALVIREQLMPVEGRDGVLFPATFADTGYNIDKFDDGGNVCLIDSVGSQANRIEPIFMTKDYAGLVPQIVVQAGNKKVNLLEAGHRAGDAIIRCSELQQTLRAAFNNVLNGNAEPLARIAPTSLVFGVWDSRDTQAKLPRLVASTIRAYNVRPLTRSAQYVPAVDYNAEGLLEEPGDLRDAEGKVKSKHPFAQRGFVHVPATGALGGVIATGGIRRDATLHLAALRLLSAGQDEAKSKALRRYILSLALTAFTVPVTGYLRQGCNLVLDPENPLEFKEVFNDGTRNDVGITHTEAIVYAKAVAKEFGIDPERNLDEKKAPDREVPFDKVLAKKDVSDAGGSKKKAK</sequence>
<reference evidence="1 2" key="2">
    <citation type="journal article" date="2012" name="BMC Genomics">
        <title>Comparative genomic analysis of Geobacter sulfurreducens KN400, a strain with enhanced capacity for extracellular electron transfer and electricity production.</title>
        <authorList>
            <person name="Butler J.E."/>
            <person name="Young N.D."/>
            <person name="Aklujkar M."/>
            <person name="Lovley D.R."/>
        </authorList>
    </citation>
    <scope>NUCLEOTIDE SEQUENCE [LARGE SCALE GENOMIC DNA]</scope>
    <source>
        <strain evidence="2">ATCC 51573 / DSM 12127 / PCA</strain>
    </source>
</reference>
<reference evidence="1 2" key="1">
    <citation type="journal article" date="2003" name="Science">
        <title>Genome of Geobacter sulfurreducens: metal reduction in subsurface environments.</title>
        <authorList>
            <person name="Methe B.A."/>
            <person name="Nelson K.E."/>
            <person name="Eisen J.A."/>
            <person name="Paulsen I.T."/>
            <person name="Nelson W."/>
            <person name="Heidelberg J.F."/>
            <person name="Wu D."/>
            <person name="Wu M."/>
            <person name="Ward N."/>
            <person name="Beanan M.J."/>
            <person name="Dodson R.J."/>
            <person name="Madupu R."/>
            <person name="Brinkac L.M."/>
            <person name="Daugherty S.C."/>
            <person name="DeBoy R.T."/>
            <person name="Durkin A.S."/>
            <person name="Gwinn M."/>
            <person name="Kolonay J.F."/>
            <person name="Sullivan S.A."/>
            <person name="Haft D.H."/>
            <person name="Selengut J."/>
            <person name="Davidsen T.M."/>
            <person name="Zafar N."/>
            <person name="White O."/>
            <person name="Tran B."/>
            <person name="Romero C."/>
            <person name="Forberger H.A."/>
            <person name="Weidman J."/>
            <person name="Khouri H."/>
            <person name="Feldblyum T.V."/>
            <person name="Utterback T.R."/>
            <person name="Van Aken S.E."/>
            <person name="Lovley D.R."/>
            <person name="Fraser C.M."/>
        </authorList>
    </citation>
    <scope>NUCLEOTIDE SEQUENCE [LARGE SCALE GENOMIC DNA]</scope>
    <source>
        <strain evidence="2">ATCC 51573 / DSM 12127 / PCA</strain>
    </source>
</reference>
<dbReference type="eggNOG" id="ENOG502Z9Z2">
    <property type="taxonomic scope" value="Bacteria"/>
</dbReference>
<dbReference type="EMBL" id="AE017180">
    <property type="protein sequence ID" value="AAR33388.1"/>
    <property type="molecule type" value="Genomic_DNA"/>
</dbReference>
<gene>
    <name evidence="1" type="primary">csb1</name>
    <name evidence="1" type="ordered locus">GSU0053</name>
</gene>